<dbReference type="Proteomes" id="UP000288805">
    <property type="component" value="Unassembled WGS sequence"/>
</dbReference>
<sequence>MTQSNSKRGMYTLKEDVVMEAKMTALARRLEELKSRGAHEVKGYLAQDEDEQEEMCLIHTLIEEHVDGLMNEELEKIYEELEENEVEEKVEEANKFATINHFMKWKAKEELLPLIKEEKTKK</sequence>
<protein>
    <submittedName>
        <fullName evidence="1">Uncharacterized protein</fullName>
    </submittedName>
</protein>
<accession>A0A438C4Q9</accession>
<evidence type="ECO:0000313" key="1">
    <source>
        <dbReference type="EMBL" id="RVW18231.1"/>
    </source>
</evidence>
<name>A0A438C4Q9_VITVI</name>
<dbReference type="EMBL" id="QGNW01002543">
    <property type="protein sequence ID" value="RVW18231.1"/>
    <property type="molecule type" value="Genomic_DNA"/>
</dbReference>
<dbReference type="AlphaFoldDB" id="A0A438C4Q9"/>
<evidence type="ECO:0000313" key="2">
    <source>
        <dbReference type="Proteomes" id="UP000288805"/>
    </source>
</evidence>
<organism evidence="1 2">
    <name type="scientific">Vitis vinifera</name>
    <name type="common">Grape</name>
    <dbReference type="NCBI Taxonomy" id="29760"/>
    <lineage>
        <taxon>Eukaryota</taxon>
        <taxon>Viridiplantae</taxon>
        <taxon>Streptophyta</taxon>
        <taxon>Embryophyta</taxon>
        <taxon>Tracheophyta</taxon>
        <taxon>Spermatophyta</taxon>
        <taxon>Magnoliopsida</taxon>
        <taxon>eudicotyledons</taxon>
        <taxon>Gunneridae</taxon>
        <taxon>Pentapetalae</taxon>
        <taxon>rosids</taxon>
        <taxon>Vitales</taxon>
        <taxon>Vitaceae</taxon>
        <taxon>Viteae</taxon>
        <taxon>Vitis</taxon>
    </lineage>
</organism>
<gene>
    <name evidence="1" type="ORF">CK203_111990</name>
</gene>
<comment type="caution">
    <text evidence="1">The sequence shown here is derived from an EMBL/GenBank/DDBJ whole genome shotgun (WGS) entry which is preliminary data.</text>
</comment>
<proteinExistence type="predicted"/>
<reference evidence="1 2" key="1">
    <citation type="journal article" date="2018" name="PLoS Genet.">
        <title>Population sequencing reveals clonal diversity and ancestral inbreeding in the grapevine cultivar Chardonnay.</title>
        <authorList>
            <person name="Roach M.J."/>
            <person name="Johnson D.L."/>
            <person name="Bohlmann J."/>
            <person name="van Vuuren H.J."/>
            <person name="Jones S.J."/>
            <person name="Pretorius I.S."/>
            <person name="Schmidt S.A."/>
            <person name="Borneman A.R."/>
        </authorList>
    </citation>
    <scope>NUCLEOTIDE SEQUENCE [LARGE SCALE GENOMIC DNA]</scope>
    <source>
        <strain evidence="2">cv. Chardonnay</strain>
        <tissue evidence="1">Leaf</tissue>
    </source>
</reference>